<evidence type="ECO:0000313" key="2">
    <source>
        <dbReference type="EMBL" id="CAI9269566.1"/>
    </source>
</evidence>
<reference evidence="2" key="1">
    <citation type="submission" date="2023-04" db="EMBL/GenBank/DDBJ databases">
        <authorList>
            <person name="Vijverberg K."/>
            <person name="Xiong W."/>
            <person name="Schranz E."/>
        </authorList>
    </citation>
    <scope>NUCLEOTIDE SEQUENCE</scope>
</reference>
<dbReference type="Proteomes" id="UP001177003">
    <property type="component" value="Chromosome 1"/>
</dbReference>
<protein>
    <submittedName>
        <fullName evidence="2">Uncharacterized protein</fullName>
    </submittedName>
</protein>
<accession>A0AA35YDH7</accession>
<evidence type="ECO:0000313" key="3">
    <source>
        <dbReference type="Proteomes" id="UP001177003"/>
    </source>
</evidence>
<dbReference type="AlphaFoldDB" id="A0AA35YDH7"/>
<dbReference type="EMBL" id="OX465077">
    <property type="protein sequence ID" value="CAI9269566.1"/>
    <property type="molecule type" value="Genomic_DNA"/>
</dbReference>
<sequence length="103" mass="11621">MNLVPVEQRIDAAEEGWEGVKSALTDLQQLMNNQCSLLAEKMTEMAAENKRVCSIFSENRGKHNSYRLPSPPPPPEVETKKRRRLTFLRMGASEAAHTRLGRA</sequence>
<feature type="region of interest" description="Disordered" evidence="1">
    <location>
        <begin position="61"/>
        <end position="81"/>
    </location>
</feature>
<keyword evidence="3" id="KW-1185">Reference proteome</keyword>
<evidence type="ECO:0000256" key="1">
    <source>
        <dbReference type="SAM" id="MobiDB-lite"/>
    </source>
</evidence>
<organism evidence="2 3">
    <name type="scientific">Lactuca saligna</name>
    <name type="common">Willowleaf lettuce</name>
    <dbReference type="NCBI Taxonomy" id="75948"/>
    <lineage>
        <taxon>Eukaryota</taxon>
        <taxon>Viridiplantae</taxon>
        <taxon>Streptophyta</taxon>
        <taxon>Embryophyta</taxon>
        <taxon>Tracheophyta</taxon>
        <taxon>Spermatophyta</taxon>
        <taxon>Magnoliopsida</taxon>
        <taxon>eudicotyledons</taxon>
        <taxon>Gunneridae</taxon>
        <taxon>Pentapetalae</taxon>
        <taxon>asterids</taxon>
        <taxon>campanulids</taxon>
        <taxon>Asterales</taxon>
        <taxon>Asteraceae</taxon>
        <taxon>Cichorioideae</taxon>
        <taxon>Cichorieae</taxon>
        <taxon>Lactucinae</taxon>
        <taxon>Lactuca</taxon>
    </lineage>
</organism>
<gene>
    <name evidence="2" type="ORF">LSALG_LOCUS9935</name>
</gene>
<proteinExistence type="predicted"/>
<name>A0AA35YDH7_LACSI</name>